<dbReference type="InterPro" id="IPR012338">
    <property type="entry name" value="Beta-lactam/transpept-like"/>
</dbReference>
<evidence type="ECO:0000256" key="4">
    <source>
        <dbReference type="ARBA" id="ARBA00022801"/>
    </source>
</evidence>
<dbReference type="InterPro" id="IPR023650">
    <property type="entry name" value="Beta-lactam_class-A_AS"/>
</dbReference>
<proteinExistence type="inferred from homology"/>
<evidence type="ECO:0000313" key="10">
    <source>
        <dbReference type="Proteomes" id="UP000584642"/>
    </source>
</evidence>
<dbReference type="Pfam" id="PF13354">
    <property type="entry name" value="Beta-lactamase2"/>
    <property type="match status" value="1"/>
</dbReference>
<dbReference type="EMBL" id="JABFDB010000044">
    <property type="protein sequence ID" value="NYZ24694.1"/>
    <property type="molecule type" value="Genomic_DNA"/>
</dbReference>
<name>A0ABX2TML9_9PROT</name>
<dbReference type="InterPro" id="IPR000871">
    <property type="entry name" value="Beta-lactam_class-A"/>
</dbReference>
<dbReference type="Gene3D" id="3.40.710.10">
    <property type="entry name" value="DD-peptidase/beta-lactamase superfamily"/>
    <property type="match status" value="1"/>
</dbReference>
<evidence type="ECO:0000313" key="9">
    <source>
        <dbReference type="EMBL" id="NYZ24694.1"/>
    </source>
</evidence>
<keyword evidence="10" id="KW-1185">Reference proteome</keyword>
<evidence type="ECO:0000256" key="2">
    <source>
        <dbReference type="ARBA" id="ARBA00009009"/>
    </source>
</evidence>
<dbReference type="PROSITE" id="PS51318">
    <property type="entry name" value="TAT"/>
    <property type="match status" value="1"/>
</dbReference>
<dbReference type="PROSITE" id="PS00146">
    <property type="entry name" value="BETA_LACTAMASE_A"/>
    <property type="match status" value="1"/>
</dbReference>
<accession>A0ABX2TML9</accession>
<feature type="domain" description="Beta-lactamase class A catalytic" evidence="8">
    <location>
        <begin position="54"/>
        <end position="269"/>
    </location>
</feature>
<dbReference type="PRINTS" id="PR00118">
    <property type="entry name" value="BLACTAMASEA"/>
</dbReference>
<dbReference type="RefSeq" id="WP_180286471.1">
    <property type="nucleotide sequence ID" value="NZ_JABFDB010000044.1"/>
</dbReference>
<dbReference type="InterPro" id="IPR006311">
    <property type="entry name" value="TAT_signal"/>
</dbReference>
<comment type="catalytic activity">
    <reaction evidence="1 6">
        <text>a beta-lactam + H2O = a substituted beta-amino acid</text>
        <dbReference type="Rhea" id="RHEA:20401"/>
        <dbReference type="ChEBI" id="CHEBI:15377"/>
        <dbReference type="ChEBI" id="CHEBI:35627"/>
        <dbReference type="ChEBI" id="CHEBI:140347"/>
        <dbReference type="EC" id="3.5.2.6"/>
    </reaction>
</comment>
<dbReference type="SUPFAM" id="SSF56601">
    <property type="entry name" value="beta-lactamase/transpeptidase-like"/>
    <property type="match status" value="1"/>
</dbReference>
<keyword evidence="4 6" id="KW-0378">Hydrolase</keyword>
<organism evidence="9 10">
    <name type="scientific">Azospirillum oleiclasticum</name>
    <dbReference type="NCBI Taxonomy" id="2735135"/>
    <lineage>
        <taxon>Bacteria</taxon>
        <taxon>Pseudomonadati</taxon>
        <taxon>Pseudomonadota</taxon>
        <taxon>Alphaproteobacteria</taxon>
        <taxon>Rhodospirillales</taxon>
        <taxon>Azospirillaceae</taxon>
        <taxon>Azospirillum</taxon>
    </lineage>
</organism>
<reference evidence="9 10" key="1">
    <citation type="submission" date="2020-05" db="EMBL/GenBank/DDBJ databases">
        <title>Azospirillum oleiclasticum sp. nov, a nitrogen-fixing and heavy crude oil-emulsifying bacterium isolated from the crude oil of Yumen Oilfield.</title>
        <authorList>
            <person name="Wu D."/>
            <person name="Cai M."/>
            <person name="Zhang X."/>
        </authorList>
    </citation>
    <scope>NUCLEOTIDE SEQUENCE [LARGE SCALE GENOMIC DNA]</scope>
    <source>
        <strain evidence="9 10">ROY-1-1-2</strain>
    </source>
</reference>
<dbReference type="NCBIfam" id="NF033103">
    <property type="entry name" value="bla_class_A"/>
    <property type="match status" value="1"/>
</dbReference>
<evidence type="ECO:0000256" key="6">
    <source>
        <dbReference type="RuleBase" id="RU361140"/>
    </source>
</evidence>
<evidence type="ECO:0000256" key="3">
    <source>
        <dbReference type="ARBA" id="ARBA00012865"/>
    </source>
</evidence>
<dbReference type="PANTHER" id="PTHR35333:SF3">
    <property type="entry name" value="BETA-LACTAMASE-TYPE TRANSPEPTIDASE FOLD CONTAINING PROTEIN"/>
    <property type="match status" value="1"/>
</dbReference>
<evidence type="ECO:0000256" key="7">
    <source>
        <dbReference type="SAM" id="SignalP"/>
    </source>
</evidence>
<protein>
    <recommendedName>
        <fullName evidence="3 6">Beta-lactamase</fullName>
        <ecNumber evidence="3 6">3.5.2.6</ecNumber>
    </recommendedName>
</protein>
<dbReference type="EC" id="3.5.2.6" evidence="3 6"/>
<comment type="similarity">
    <text evidence="2 6">Belongs to the class-A beta-lactamase family.</text>
</comment>
<comment type="caution">
    <text evidence="9">The sequence shown here is derived from an EMBL/GenBank/DDBJ whole genome shotgun (WGS) entry which is preliminary data.</text>
</comment>
<feature type="signal peptide" evidence="7">
    <location>
        <begin position="1"/>
        <end position="29"/>
    </location>
</feature>
<dbReference type="PANTHER" id="PTHR35333">
    <property type="entry name" value="BETA-LACTAMASE"/>
    <property type="match status" value="1"/>
</dbReference>
<evidence type="ECO:0000256" key="5">
    <source>
        <dbReference type="ARBA" id="ARBA00023251"/>
    </source>
</evidence>
<dbReference type="Proteomes" id="UP000584642">
    <property type="component" value="Unassembled WGS sequence"/>
</dbReference>
<evidence type="ECO:0000259" key="8">
    <source>
        <dbReference type="Pfam" id="PF13354"/>
    </source>
</evidence>
<feature type="chain" id="PRO_5046129258" description="Beta-lactamase" evidence="7">
    <location>
        <begin position="30"/>
        <end position="297"/>
    </location>
</feature>
<keyword evidence="7" id="KW-0732">Signal</keyword>
<dbReference type="InterPro" id="IPR045155">
    <property type="entry name" value="Beta-lactam_cat"/>
</dbReference>
<evidence type="ECO:0000256" key="1">
    <source>
        <dbReference type="ARBA" id="ARBA00001526"/>
    </source>
</evidence>
<keyword evidence="5 6" id="KW-0046">Antibiotic resistance</keyword>
<gene>
    <name evidence="9" type="primary">bla</name>
    <name evidence="9" type="ORF">HND93_33740</name>
</gene>
<sequence length="297" mass="30962">MPIVLTRRSFAALAGTLLAAGTLARPRLAASAPPDAFATAVAAIEKRVGARLGAAVLDTGTGRRWAYRGDERFPMCSTFKAAAAAAILARVDAGQEDLGRRIRYKASDLLEYAPAAKANLARGMTMGELCEAAVTLSDNTAANLMLTSMGGPAAFTSFLRSVGDARTRLDRMEPELNSATPGDPRDTTTPNAMTETLEVLCTGDALSETSRERFNGWLIATRTGDARIRAGLPKGWRAGDKTGTGALGTANDIAIAWPPGRAPVTIAVYLTECDGSLDARNAAIADVARLVPGLLGG</sequence>